<keyword evidence="2" id="KW-1185">Reference proteome</keyword>
<name>A0ACC0WRG0_9STRA</name>
<dbReference type="Proteomes" id="UP001163321">
    <property type="component" value="Chromosome 1"/>
</dbReference>
<gene>
    <name evidence="1" type="ORF">PsorP6_001589</name>
</gene>
<comment type="caution">
    <text evidence="1">The sequence shown here is derived from an EMBL/GenBank/DDBJ whole genome shotgun (WGS) entry which is preliminary data.</text>
</comment>
<dbReference type="EMBL" id="CM047580">
    <property type="protein sequence ID" value="KAI9920668.1"/>
    <property type="molecule type" value="Genomic_DNA"/>
</dbReference>
<accession>A0ACC0WRG0</accession>
<reference evidence="1 2" key="1">
    <citation type="journal article" date="2022" name="bioRxiv">
        <title>The genome of the oomycete Peronosclerospora sorghi, a cosmopolitan pathogen of maize and sorghum, is inflated with dispersed pseudogenes.</title>
        <authorList>
            <person name="Fletcher K."/>
            <person name="Martin F."/>
            <person name="Isakeit T."/>
            <person name="Cavanaugh K."/>
            <person name="Magill C."/>
            <person name="Michelmore R."/>
        </authorList>
    </citation>
    <scope>NUCLEOTIDE SEQUENCE [LARGE SCALE GENOMIC DNA]</scope>
    <source>
        <strain evidence="1">P6</strain>
    </source>
</reference>
<evidence type="ECO:0000313" key="1">
    <source>
        <dbReference type="EMBL" id="KAI9920668.1"/>
    </source>
</evidence>
<protein>
    <submittedName>
        <fullName evidence="1">Uncharacterized protein</fullName>
    </submittedName>
</protein>
<organism evidence="1 2">
    <name type="scientific">Peronosclerospora sorghi</name>
    <dbReference type="NCBI Taxonomy" id="230839"/>
    <lineage>
        <taxon>Eukaryota</taxon>
        <taxon>Sar</taxon>
        <taxon>Stramenopiles</taxon>
        <taxon>Oomycota</taxon>
        <taxon>Peronosporomycetes</taxon>
        <taxon>Peronosporales</taxon>
        <taxon>Peronosporaceae</taxon>
        <taxon>Peronosclerospora</taxon>
    </lineage>
</organism>
<sequence>MDNRTQTRAPPWKNGSGAEPKISSLSPGHFETTITYSTSAASTKRAGTYSRSWPGTKRPLLFKKCLIKPQEHYFIALHRQPDGNPALHQQEIVDVIISSLLFDQDDDYGLPNIFRERSLKIFENIDPNTVEDPRLAETKYRVNISNPKQFNMVAGFLSTGVPFSQAEALIIMTKEVTGVAEIGTSKDERVAQYARFILALNLQHIYDILDNSWAFSIAMDMSTHM</sequence>
<evidence type="ECO:0000313" key="2">
    <source>
        <dbReference type="Proteomes" id="UP001163321"/>
    </source>
</evidence>
<proteinExistence type="predicted"/>